<dbReference type="Proteomes" id="UP000255110">
    <property type="component" value="Unassembled WGS sequence"/>
</dbReference>
<evidence type="ECO:0000259" key="1">
    <source>
        <dbReference type="Pfam" id="PF16849"/>
    </source>
</evidence>
<dbReference type="Gene3D" id="3.90.550.20">
    <property type="match status" value="1"/>
</dbReference>
<reference evidence="3 5" key="2">
    <citation type="submission" date="2018-06" db="EMBL/GenBank/DDBJ databases">
        <authorList>
            <consortium name="Pathogen Informatics"/>
            <person name="Doyle S."/>
        </authorList>
    </citation>
    <scope>NUCLEOTIDE SEQUENCE [LARGE SCALE GENOMIC DNA]</scope>
    <source>
        <strain evidence="3 5">NCTC11991</strain>
    </source>
</reference>
<dbReference type="EMBL" id="LNYZ01000013">
    <property type="protein sequence ID" value="KTD77671.1"/>
    <property type="molecule type" value="Genomic_DNA"/>
</dbReference>
<proteinExistence type="predicted"/>
<evidence type="ECO:0000313" key="3">
    <source>
        <dbReference type="EMBL" id="STY22981.1"/>
    </source>
</evidence>
<protein>
    <submittedName>
        <fullName evidence="2 3">Glucosyltransferase Lgt1</fullName>
    </submittedName>
</protein>
<evidence type="ECO:0000313" key="5">
    <source>
        <dbReference type="Proteomes" id="UP000255110"/>
    </source>
</evidence>
<organism evidence="3 5">
    <name type="scientific">Legionella steigerwaltii</name>
    <dbReference type="NCBI Taxonomy" id="460"/>
    <lineage>
        <taxon>Bacteria</taxon>
        <taxon>Pseudomonadati</taxon>
        <taxon>Pseudomonadota</taxon>
        <taxon>Gammaproteobacteria</taxon>
        <taxon>Legionellales</taxon>
        <taxon>Legionellaceae</taxon>
        <taxon>Legionella</taxon>
    </lineage>
</organism>
<gene>
    <name evidence="2" type="ORF">Lstg_2028</name>
    <name evidence="3" type="ORF">NCTC11991_01582</name>
</gene>
<name>A0A378LFW9_9GAMM</name>
<dbReference type="GO" id="GO:0016740">
    <property type="term" value="F:transferase activity"/>
    <property type="evidence" value="ECO:0007669"/>
    <property type="project" value="UniProtKB-KW"/>
</dbReference>
<dbReference type="Pfam" id="PF16849">
    <property type="entry name" value="Glyco_transf_88"/>
    <property type="match status" value="1"/>
</dbReference>
<keyword evidence="4" id="KW-1185">Reference proteome</keyword>
<dbReference type="RefSeq" id="WP_058477564.1">
    <property type="nucleotide sequence ID" value="NZ_CAAAIO010000001.1"/>
</dbReference>
<evidence type="ECO:0000313" key="4">
    <source>
        <dbReference type="Proteomes" id="UP000054820"/>
    </source>
</evidence>
<dbReference type="InterPro" id="IPR031757">
    <property type="entry name" value="Lgt1_Glycosyltransf"/>
</dbReference>
<dbReference type="STRING" id="460.Lstg_2028"/>
<reference evidence="2 4" key="1">
    <citation type="submission" date="2015-11" db="EMBL/GenBank/DDBJ databases">
        <title>Genomic analysis of 38 Legionella species identifies large and diverse effector repertoires.</title>
        <authorList>
            <person name="Burstein D."/>
            <person name="Amaro F."/>
            <person name="Zusman T."/>
            <person name="Lifshitz Z."/>
            <person name="Cohen O."/>
            <person name="Gilbert J.A."/>
            <person name="Pupko T."/>
            <person name="Shuman H.A."/>
            <person name="Segal G."/>
        </authorList>
    </citation>
    <scope>NUCLEOTIDE SEQUENCE [LARGE SCALE GENOMIC DNA]</scope>
    <source>
        <strain evidence="2 4">SC-18-C9</strain>
    </source>
</reference>
<dbReference type="AlphaFoldDB" id="A0A378LFW9"/>
<keyword evidence="3" id="KW-0808">Transferase</keyword>
<sequence>MYQYNPKLHVKIWLSNNPNVFMNLENQIRLIEMREKNPDDTIHLVYESTLLTQTSINALREFCREHRIVFIDANAIHSSLQSYNEKKLYEFYKDEICNLKAGGNLAVASDILRWLSPIFKKGTYTDFDFPVDTSHLPKLIPTEMPILLNIGSLKIRSKEFILANNDFVAIVDAIAAAKDIERVQSGLIARLSHYDTDFIERTETELSKDSFINRYLLKFMKNRSESLYIAKSKEIIPPDTSNSSLNIRKYINEVMTDKNKFLDFNKVYPQETHMEVIKRLRNDLHAQLNLVKYLFFNKEYSLIKRILEKKDDKFLSYLMQKERDLYLKSIVVCTTGPIQISNALFDGYVVSADKFIKDIQPHSFNHYGLQNAFCSQNSIPLHENVLGMLKFLGVDEGELNDSSWLDSGKKLQTSRTKLLVARQKELALSLPTTFSIIRSDVEEYIQKVTPIPSPSVSREKNYPKIADLKLILSCFNKKNEFNILQFKKILINIQEHKQDEYTQKLVEELEKLSHDAVIFSLAKNKKIKLALPDYRLPQSSPPHLRKKIKGISQYMHNLITWPK</sequence>
<dbReference type="EMBL" id="UGOY01000001">
    <property type="protein sequence ID" value="STY22981.1"/>
    <property type="molecule type" value="Genomic_DNA"/>
</dbReference>
<feature type="domain" description="Lgt1 glycosyltransferase" evidence="1">
    <location>
        <begin position="2"/>
        <end position="346"/>
    </location>
</feature>
<dbReference type="Proteomes" id="UP000054820">
    <property type="component" value="Unassembled WGS sequence"/>
</dbReference>
<evidence type="ECO:0000313" key="2">
    <source>
        <dbReference type="EMBL" id="KTD77671.1"/>
    </source>
</evidence>
<accession>A0A378LFW9</accession>
<dbReference type="OrthoDB" id="5649302at2"/>